<accession>A0ACC0GS99</accession>
<sequence>MASILVSLVCIYEGFNCCQDSVVLQERKHREDSSTCWAKLELFRCLLEALALLQCSRLRSQHLMRQRRRDRRRWQARTAI</sequence>
<dbReference type="EMBL" id="CM045766">
    <property type="protein sequence ID" value="KAI8003388.1"/>
    <property type="molecule type" value="Genomic_DNA"/>
</dbReference>
<comment type="caution">
    <text evidence="1">The sequence shown here is derived from an EMBL/GenBank/DDBJ whole genome shotgun (WGS) entry which is preliminary data.</text>
</comment>
<gene>
    <name evidence="1" type="ORF">LOK49_LG08G01232</name>
</gene>
<organism evidence="1 2">
    <name type="scientific">Camellia lanceoleosa</name>
    <dbReference type="NCBI Taxonomy" id="1840588"/>
    <lineage>
        <taxon>Eukaryota</taxon>
        <taxon>Viridiplantae</taxon>
        <taxon>Streptophyta</taxon>
        <taxon>Embryophyta</taxon>
        <taxon>Tracheophyta</taxon>
        <taxon>Spermatophyta</taxon>
        <taxon>Magnoliopsida</taxon>
        <taxon>eudicotyledons</taxon>
        <taxon>Gunneridae</taxon>
        <taxon>Pentapetalae</taxon>
        <taxon>asterids</taxon>
        <taxon>Ericales</taxon>
        <taxon>Theaceae</taxon>
        <taxon>Camellia</taxon>
    </lineage>
</organism>
<evidence type="ECO:0000313" key="1">
    <source>
        <dbReference type="EMBL" id="KAI8003388.1"/>
    </source>
</evidence>
<reference evidence="1 2" key="1">
    <citation type="journal article" date="2022" name="Plant J.">
        <title>Chromosome-level genome of Camellia lanceoleosa provides a valuable resource for understanding genome evolution and self-incompatibility.</title>
        <authorList>
            <person name="Gong W."/>
            <person name="Xiao S."/>
            <person name="Wang L."/>
            <person name="Liao Z."/>
            <person name="Chang Y."/>
            <person name="Mo W."/>
            <person name="Hu G."/>
            <person name="Li W."/>
            <person name="Zhao G."/>
            <person name="Zhu H."/>
            <person name="Hu X."/>
            <person name="Ji K."/>
            <person name="Xiang X."/>
            <person name="Song Q."/>
            <person name="Yuan D."/>
            <person name="Jin S."/>
            <person name="Zhang L."/>
        </authorList>
    </citation>
    <scope>NUCLEOTIDE SEQUENCE [LARGE SCALE GENOMIC DNA]</scope>
    <source>
        <strain evidence="1">SQ_2022a</strain>
    </source>
</reference>
<proteinExistence type="predicted"/>
<keyword evidence="2" id="KW-1185">Reference proteome</keyword>
<protein>
    <submittedName>
        <fullName evidence="1">Uncharacterized protein</fullName>
    </submittedName>
</protein>
<dbReference type="Proteomes" id="UP001060215">
    <property type="component" value="Chromosome 9"/>
</dbReference>
<name>A0ACC0GS99_9ERIC</name>
<evidence type="ECO:0000313" key="2">
    <source>
        <dbReference type="Proteomes" id="UP001060215"/>
    </source>
</evidence>